<dbReference type="InterPro" id="IPR007527">
    <property type="entry name" value="Znf_SWIM"/>
</dbReference>
<protein>
    <recommendedName>
        <fullName evidence="2">SWIM-type domain-containing protein</fullName>
    </recommendedName>
</protein>
<evidence type="ECO:0000259" key="2">
    <source>
        <dbReference type="PROSITE" id="PS50966"/>
    </source>
</evidence>
<gene>
    <name evidence="3" type="ORF">Aph01nite_18970</name>
</gene>
<name>A0A919Q774_9ACTN</name>
<evidence type="ECO:0000256" key="1">
    <source>
        <dbReference type="PROSITE-ProRule" id="PRU00325"/>
    </source>
</evidence>
<evidence type="ECO:0000313" key="4">
    <source>
        <dbReference type="Proteomes" id="UP000640052"/>
    </source>
</evidence>
<feature type="domain" description="SWIM-type" evidence="2">
    <location>
        <begin position="51"/>
        <end position="88"/>
    </location>
</feature>
<accession>A0A919Q774</accession>
<dbReference type="GO" id="GO:0008270">
    <property type="term" value="F:zinc ion binding"/>
    <property type="evidence" value="ECO:0007669"/>
    <property type="project" value="UniProtKB-KW"/>
</dbReference>
<sequence>MRSLVDLAELQVIDATQEARSQGGDLERAGHVQVLRFTPASVVAEVEGPATRVELAVTEAGLRWYCSCAEGRVAAFCRHCVATALTILHRLGRKP</sequence>
<keyword evidence="1" id="KW-0863">Zinc-finger</keyword>
<dbReference type="Proteomes" id="UP000640052">
    <property type="component" value="Unassembled WGS sequence"/>
</dbReference>
<evidence type="ECO:0000313" key="3">
    <source>
        <dbReference type="EMBL" id="GIH23587.1"/>
    </source>
</evidence>
<comment type="caution">
    <text evidence="3">The sequence shown here is derived from an EMBL/GenBank/DDBJ whole genome shotgun (WGS) entry which is preliminary data.</text>
</comment>
<keyword evidence="1" id="KW-0479">Metal-binding</keyword>
<dbReference type="PROSITE" id="PS50966">
    <property type="entry name" value="ZF_SWIM"/>
    <property type="match status" value="1"/>
</dbReference>
<keyword evidence="1" id="KW-0862">Zinc</keyword>
<organism evidence="3 4">
    <name type="scientific">Acrocarpospora phusangensis</name>
    <dbReference type="NCBI Taxonomy" id="1070424"/>
    <lineage>
        <taxon>Bacteria</taxon>
        <taxon>Bacillati</taxon>
        <taxon>Actinomycetota</taxon>
        <taxon>Actinomycetes</taxon>
        <taxon>Streptosporangiales</taxon>
        <taxon>Streptosporangiaceae</taxon>
        <taxon>Acrocarpospora</taxon>
    </lineage>
</organism>
<dbReference type="EMBL" id="BOOA01000011">
    <property type="protein sequence ID" value="GIH23587.1"/>
    <property type="molecule type" value="Genomic_DNA"/>
</dbReference>
<reference evidence="3" key="1">
    <citation type="submission" date="2021-01" db="EMBL/GenBank/DDBJ databases">
        <title>Whole genome shotgun sequence of Acrocarpospora phusangensis NBRC 108782.</title>
        <authorList>
            <person name="Komaki H."/>
            <person name="Tamura T."/>
        </authorList>
    </citation>
    <scope>NUCLEOTIDE SEQUENCE</scope>
    <source>
        <strain evidence="3">NBRC 108782</strain>
    </source>
</reference>
<keyword evidence="4" id="KW-1185">Reference proteome</keyword>
<proteinExistence type="predicted"/>
<dbReference type="AlphaFoldDB" id="A0A919Q774"/>
<dbReference type="RefSeq" id="WP_204040378.1">
    <property type="nucleotide sequence ID" value="NZ_BOOA01000011.1"/>
</dbReference>